<comment type="similarity">
    <text evidence="1">Belongs to the glutaredoxin family.</text>
</comment>
<name>A0ABD5R3D5_9EURY</name>
<dbReference type="AlphaFoldDB" id="A0ABD5R3D5"/>
<evidence type="ECO:0000313" key="4">
    <source>
        <dbReference type="EMBL" id="MFC5279493.1"/>
    </source>
</evidence>
<dbReference type="SUPFAM" id="SSF52833">
    <property type="entry name" value="Thioredoxin-like"/>
    <property type="match status" value="1"/>
</dbReference>
<dbReference type="PROSITE" id="PS51257">
    <property type="entry name" value="PROKAR_LIPOPROTEIN"/>
    <property type="match status" value="1"/>
</dbReference>
<feature type="domain" description="Thioredoxin-like fold" evidence="3">
    <location>
        <begin position="58"/>
        <end position="211"/>
    </location>
</feature>
<dbReference type="InterPro" id="IPR036249">
    <property type="entry name" value="Thioredoxin-like_sf"/>
</dbReference>
<dbReference type="Proteomes" id="UP001596118">
    <property type="component" value="Unassembled WGS sequence"/>
</dbReference>
<evidence type="ECO:0000256" key="2">
    <source>
        <dbReference type="ARBA" id="ARBA00022982"/>
    </source>
</evidence>
<dbReference type="InterPro" id="IPR012336">
    <property type="entry name" value="Thioredoxin-like_fold"/>
</dbReference>
<dbReference type="EMBL" id="JBHSKY010000011">
    <property type="protein sequence ID" value="MFC5279493.1"/>
    <property type="molecule type" value="Genomic_DNA"/>
</dbReference>
<dbReference type="RefSeq" id="WP_256412863.1">
    <property type="nucleotide sequence ID" value="NZ_JANHDM010000014.1"/>
</dbReference>
<organism evidence="4 5">
    <name type="scientific">Halorubrum rubrum</name>
    <dbReference type="NCBI Taxonomy" id="1126240"/>
    <lineage>
        <taxon>Archaea</taxon>
        <taxon>Methanobacteriati</taxon>
        <taxon>Methanobacteriota</taxon>
        <taxon>Stenosarchaea group</taxon>
        <taxon>Halobacteria</taxon>
        <taxon>Halobacteriales</taxon>
        <taxon>Haloferacaceae</taxon>
        <taxon>Halorubrum</taxon>
    </lineage>
</organism>
<sequence length="225" mass="23313">MEHTRRALLSGLAAGGAIGVAGCTGGSGGGGDGDGGNTLETGEYDCEVTEPSDPDLEYRPTLGDPEADVVVRAFEDFTCGHCATYKLEHFPTVREEFIATDEIRYEHWDFPIPVNETWAVPVASAARGVGDRAGDEAFFEFSAAAYESQGDYDGPALGAAAETAGADPCAAIADAQFSAYEEASTSDRDEGESMGVSGTPTIFVNGEATDGYEAAAVIDAIESAL</sequence>
<protein>
    <submittedName>
        <fullName evidence="4">DsbA family protein</fullName>
    </submittedName>
</protein>
<dbReference type="Gene3D" id="3.40.30.10">
    <property type="entry name" value="Glutaredoxin"/>
    <property type="match status" value="1"/>
</dbReference>
<keyword evidence="5" id="KW-1185">Reference proteome</keyword>
<evidence type="ECO:0000313" key="5">
    <source>
        <dbReference type="Proteomes" id="UP001596118"/>
    </source>
</evidence>
<proteinExistence type="inferred from homology"/>
<dbReference type="Pfam" id="PF13462">
    <property type="entry name" value="Thioredoxin_4"/>
    <property type="match status" value="1"/>
</dbReference>
<comment type="caution">
    <text evidence="4">The sequence shown here is derived from an EMBL/GenBank/DDBJ whole genome shotgun (WGS) entry which is preliminary data.</text>
</comment>
<keyword evidence="2" id="KW-0249">Electron transport</keyword>
<gene>
    <name evidence="4" type="ORF">ACFPM1_12105</name>
</gene>
<evidence type="ECO:0000259" key="3">
    <source>
        <dbReference type="Pfam" id="PF13462"/>
    </source>
</evidence>
<evidence type="ECO:0000256" key="1">
    <source>
        <dbReference type="ARBA" id="ARBA00007787"/>
    </source>
</evidence>
<keyword evidence="2" id="KW-0813">Transport</keyword>
<accession>A0ABD5R3D5</accession>
<reference evidence="4 5" key="1">
    <citation type="journal article" date="2019" name="Int. J. Syst. Evol. Microbiol.">
        <title>The Global Catalogue of Microorganisms (GCM) 10K type strain sequencing project: providing services to taxonomists for standard genome sequencing and annotation.</title>
        <authorList>
            <consortium name="The Broad Institute Genomics Platform"/>
            <consortium name="The Broad Institute Genome Sequencing Center for Infectious Disease"/>
            <person name="Wu L."/>
            <person name="Ma J."/>
        </authorList>
    </citation>
    <scope>NUCLEOTIDE SEQUENCE [LARGE SCALE GENOMIC DNA]</scope>
    <source>
        <strain evidence="4 5">CGMCC 1.12124</strain>
    </source>
</reference>